<name>A0ABT1D5H2_9PROT</name>
<dbReference type="InterPro" id="IPR012341">
    <property type="entry name" value="6hp_glycosidase-like_sf"/>
</dbReference>
<protein>
    <recommendedName>
        <fullName evidence="1">GH15-like domain-containing protein</fullName>
    </recommendedName>
</protein>
<dbReference type="Gene3D" id="1.50.10.10">
    <property type="match status" value="1"/>
</dbReference>
<proteinExistence type="predicted"/>
<evidence type="ECO:0000313" key="2">
    <source>
        <dbReference type="EMBL" id="MCO6416545.1"/>
    </source>
</evidence>
<dbReference type="RefSeq" id="WP_252953155.1">
    <property type="nucleotide sequence ID" value="NZ_JAFIRR010000061.1"/>
</dbReference>
<reference evidence="2 3" key="1">
    <citation type="submission" date="2021-12" db="EMBL/GenBank/DDBJ databases">
        <title>Siccirubricoccus leaddurans sp. nov., a high concentration Zn2+ tolerance bacterium.</title>
        <authorList>
            <person name="Cao Y."/>
        </authorList>
    </citation>
    <scope>NUCLEOTIDE SEQUENCE [LARGE SCALE GENOMIC DNA]</scope>
    <source>
        <strain evidence="2 3">KC 17139</strain>
    </source>
</reference>
<dbReference type="PANTHER" id="PTHR31616">
    <property type="entry name" value="TREHALASE"/>
    <property type="match status" value="1"/>
</dbReference>
<accession>A0ABT1D5H2</accession>
<dbReference type="Pfam" id="PF00723">
    <property type="entry name" value="Glyco_hydro_15"/>
    <property type="match status" value="1"/>
</dbReference>
<sequence length="133" mass="14804">MFALKAARPRNGRPLRGTLARIEAELLRDGVVYRYLTDTEEADGLTGNEGAFLACSFWRVDAYLLQGRKDAALALFEQLLEYGNDLGPFAEEYDPATCRQLGNFPQAFTHFALVGTAHRIQAARERAKVSHGE</sequence>
<gene>
    <name evidence="2" type="ORF">JYK14_10265</name>
</gene>
<dbReference type="InterPro" id="IPR011613">
    <property type="entry name" value="GH15-like"/>
</dbReference>
<dbReference type="SUPFAM" id="SSF48208">
    <property type="entry name" value="Six-hairpin glycosidases"/>
    <property type="match status" value="1"/>
</dbReference>
<dbReference type="InterPro" id="IPR008928">
    <property type="entry name" value="6-hairpin_glycosidase_sf"/>
</dbReference>
<comment type="caution">
    <text evidence="2">The sequence shown here is derived from an EMBL/GenBank/DDBJ whole genome shotgun (WGS) entry which is preliminary data.</text>
</comment>
<evidence type="ECO:0000313" key="3">
    <source>
        <dbReference type="Proteomes" id="UP001523392"/>
    </source>
</evidence>
<evidence type="ECO:0000259" key="1">
    <source>
        <dbReference type="Pfam" id="PF00723"/>
    </source>
</evidence>
<feature type="domain" description="GH15-like" evidence="1">
    <location>
        <begin position="17"/>
        <end position="117"/>
    </location>
</feature>
<dbReference type="Proteomes" id="UP001523392">
    <property type="component" value="Unassembled WGS sequence"/>
</dbReference>
<dbReference type="EMBL" id="JAFIRR010000061">
    <property type="protein sequence ID" value="MCO6416545.1"/>
    <property type="molecule type" value="Genomic_DNA"/>
</dbReference>
<keyword evidence="3" id="KW-1185">Reference proteome</keyword>
<dbReference type="PANTHER" id="PTHR31616:SF0">
    <property type="entry name" value="GLUCAN 1,4-ALPHA-GLUCOSIDASE"/>
    <property type="match status" value="1"/>
</dbReference>
<organism evidence="2 3">
    <name type="scientific">Siccirubricoccus soli</name>
    <dbReference type="NCBI Taxonomy" id="2899147"/>
    <lineage>
        <taxon>Bacteria</taxon>
        <taxon>Pseudomonadati</taxon>
        <taxon>Pseudomonadota</taxon>
        <taxon>Alphaproteobacteria</taxon>
        <taxon>Acetobacterales</taxon>
        <taxon>Roseomonadaceae</taxon>
        <taxon>Siccirubricoccus</taxon>
    </lineage>
</organism>